<feature type="region of interest" description="Disordered" evidence="1">
    <location>
        <begin position="1"/>
        <end position="59"/>
    </location>
</feature>
<feature type="compositionally biased region" description="Polar residues" evidence="1">
    <location>
        <begin position="884"/>
        <end position="893"/>
    </location>
</feature>
<evidence type="ECO:0008006" key="4">
    <source>
        <dbReference type="Google" id="ProtNLM"/>
    </source>
</evidence>
<feature type="compositionally biased region" description="Polar residues" evidence="1">
    <location>
        <begin position="984"/>
        <end position="1002"/>
    </location>
</feature>
<feature type="compositionally biased region" description="Low complexity" evidence="1">
    <location>
        <begin position="29"/>
        <end position="51"/>
    </location>
</feature>
<evidence type="ECO:0000256" key="1">
    <source>
        <dbReference type="SAM" id="MobiDB-lite"/>
    </source>
</evidence>
<reference evidence="2" key="2">
    <citation type="journal article" date="2023" name="IMA Fungus">
        <title>Comparative genomic study of the Penicillium genus elucidates a diverse pangenome and 15 lateral gene transfer events.</title>
        <authorList>
            <person name="Petersen C."/>
            <person name="Sorensen T."/>
            <person name="Nielsen M.R."/>
            <person name="Sondergaard T.E."/>
            <person name="Sorensen J.L."/>
            <person name="Fitzpatrick D.A."/>
            <person name="Frisvad J.C."/>
            <person name="Nielsen K.L."/>
        </authorList>
    </citation>
    <scope>NUCLEOTIDE SEQUENCE</scope>
    <source>
        <strain evidence="2">IBT 15544</strain>
    </source>
</reference>
<feature type="region of interest" description="Disordered" evidence="1">
    <location>
        <begin position="282"/>
        <end position="301"/>
    </location>
</feature>
<feature type="region of interest" description="Disordered" evidence="1">
    <location>
        <begin position="94"/>
        <end position="150"/>
    </location>
</feature>
<dbReference type="InterPro" id="IPR015943">
    <property type="entry name" value="WD40/YVTN_repeat-like_dom_sf"/>
</dbReference>
<reference evidence="2" key="1">
    <citation type="submission" date="2022-12" db="EMBL/GenBank/DDBJ databases">
        <authorList>
            <person name="Petersen C."/>
        </authorList>
    </citation>
    <scope>NUCLEOTIDE SEQUENCE</scope>
    <source>
        <strain evidence="2">IBT 15544</strain>
    </source>
</reference>
<dbReference type="RefSeq" id="XP_058311460.1">
    <property type="nucleotide sequence ID" value="XM_058449116.1"/>
</dbReference>
<feature type="compositionally biased region" description="Polar residues" evidence="1">
    <location>
        <begin position="862"/>
        <end position="877"/>
    </location>
</feature>
<feature type="region of interest" description="Disordered" evidence="1">
    <location>
        <begin position="803"/>
        <end position="948"/>
    </location>
</feature>
<sequence>MATTRFSGPGASLKITPSNSPVLRPGTRSPSKSSHQSSLSLQTVLGTTTTTPNGFSSHDQSKRFALCAGSAAVLAELDDDANISQRFFRARPSATSVNPTTSFYNQSTPPATPDPKSRSLSHIRSNPHINLPASPSGDAADNGSPRAWSSRERIKAVTSVSISPNGRFLAVGETGYNPRVLIFSTAADALPDVPLSILSDHTFGVRSLAFSPDSQYLATLGNVNDGFLFIWSINLKNGSAKLHSANKCTSVIHDMCWLGQSLVTTGVRHVKVWRLPTTRPVSPTKSRLNVDGAGPSPNPAPKALSGRNCLLGPLGDSTFSCVGSISDNEAVVGTESGALCLIDDREGSQKLCTVAQLGFGVTSLAVDFDRECVWLGGRGRRMQRLTFEAIRSPPVPTPMSPARMEKGAVEKKSKAPPIMCMGSLSSHLVTVEATREIHLYPMDALREEGEHEREAGENSMPAHRDPVLGLRRLKAPNAFSADFFSWSRNGSVNFWEARGKCLHSKVVPFDQCQAIEDDIANEMKVLRAGDKAEWFVAGDKFGVLRLLSNEPWVCVNEARAHGAEITDIAIHSTADSCLVASSGRDRTVQLFEKKDNALQLIQTMDDHVGAVGQIMFLNDGEKLLSSSADRTILIRERATREVDGATSVAYLISRVISLKSSPVSMTVCPDDSNLLFVSTMDRCILKFDIPSGRQLHCFRASDSEATDAVIMTALTVTSEVPGHCPKLLIGVSSTDKSIRVYDLERDQLLTGEFGHTEGVSDVLLVEQSDESDKPVPKRHLISAGMDGILMIWCLSVQQQISQDLQNGRDDEGPTKEMTAAKPPLRKVLSRSELAGFRPENPLGTPTPIRERSPTLARKMSKLSLTPSTLKNNSLAETPSPPNRRSPTCFTPTDQSRRSPSPVSPKTKTSTYKQPSSARSTNRRTSTDFRSRAKTSTRSEFGSLEMSTEQVCRTLRAYRKKLNGSSQQMKAQKELERELNLTLRAVSTRSQTSDESGETGTDSSGKDMDRKPSYSSVSSRSPHMPRHMPSTPSLRHTGARKVIRSQSYDANVDD</sequence>
<comment type="caution">
    <text evidence="2">The sequence shown here is derived from an EMBL/GenBank/DDBJ whole genome shotgun (WGS) entry which is preliminary data.</text>
</comment>
<evidence type="ECO:0000313" key="3">
    <source>
        <dbReference type="Proteomes" id="UP001150904"/>
    </source>
</evidence>
<feature type="region of interest" description="Disordered" evidence="1">
    <location>
        <begin position="984"/>
        <end position="1053"/>
    </location>
</feature>
<dbReference type="Proteomes" id="UP001150904">
    <property type="component" value="Unassembled WGS sequence"/>
</dbReference>
<dbReference type="GeneID" id="83176417"/>
<accession>A0A9W9N9E4</accession>
<feature type="compositionally biased region" description="Polar residues" evidence="1">
    <location>
        <begin position="933"/>
        <end position="948"/>
    </location>
</feature>
<gene>
    <name evidence="2" type="ORF">N7498_002054</name>
</gene>
<feature type="compositionally biased region" description="Low complexity" evidence="1">
    <location>
        <begin position="897"/>
        <end position="923"/>
    </location>
</feature>
<dbReference type="AlphaFoldDB" id="A0A9W9N9E4"/>
<dbReference type="SMART" id="SM00320">
    <property type="entry name" value="WD40"/>
    <property type="match status" value="7"/>
</dbReference>
<dbReference type="SUPFAM" id="SSF50998">
    <property type="entry name" value="Quinoprotein alcohol dehydrogenase-like"/>
    <property type="match status" value="1"/>
</dbReference>
<dbReference type="OrthoDB" id="6252103at2759"/>
<dbReference type="Gene3D" id="2.130.10.10">
    <property type="entry name" value="YVTN repeat-like/Quinoprotein amine dehydrogenase"/>
    <property type="match status" value="3"/>
</dbReference>
<feature type="compositionally biased region" description="Polar residues" evidence="1">
    <location>
        <begin position="1043"/>
        <end position="1053"/>
    </location>
</feature>
<dbReference type="InterPro" id="IPR011047">
    <property type="entry name" value="Quinoprotein_ADH-like_sf"/>
</dbReference>
<evidence type="ECO:0000313" key="2">
    <source>
        <dbReference type="EMBL" id="KAJ5215647.1"/>
    </source>
</evidence>
<keyword evidence="3" id="KW-1185">Reference proteome</keyword>
<organism evidence="2 3">
    <name type="scientific">Penicillium cinerascens</name>
    <dbReference type="NCBI Taxonomy" id="70096"/>
    <lineage>
        <taxon>Eukaryota</taxon>
        <taxon>Fungi</taxon>
        <taxon>Dikarya</taxon>
        <taxon>Ascomycota</taxon>
        <taxon>Pezizomycotina</taxon>
        <taxon>Eurotiomycetes</taxon>
        <taxon>Eurotiomycetidae</taxon>
        <taxon>Eurotiales</taxon>
        <taxon>Aspergillaceae</taxon>
        <taxon>Penicillium</taxon>
    </lineage>
</organism>
<dbReference type="PANTHER" id="PTHR45589:SF1">
    <property type="entry name" value="WD REPEAT DOMAIN 62, ISOFORM G"/>
    <property type="match status" value="1"/>
</dbReference>
<dbReference type="Pfam" id="PF00400">
    <property type="entry name" value="WD40"/>
    <property type="match status" value="3"/>
</dbReference>
<protein>
    <recommendedName>
        <fullName evidence="4">WD repeat protein</fullName>
    </recommendedName>
</protein>
<dbReference type="PANTHER" id="PTHR45589">
    <property type="entry name" value="WD REPEAT DOMAIN 62, ISOFORM G"/>
    <property type="match status" value="1"/>
</dbReference>
<dbReference type="InterPro" id="IPR001680">
    <property type="entry name" value="WD40_rpt"/>
</dbReference>
<proteinExistence type="predicted"/>
<dbReference type="InterPro" id="IPR052779">
    <property type="entry name" value="WDR62"/>
</dbReference>
<dbReference type="EMBL" id="JAPQKR010000005">
    <property type="protein sequence ID" value="KAJ5215647.1"/>
    <property type="molecule type" value="Genomic_DNA"/>
</dbReference>
<dbReference type="SUPFAM" id="SSF50978">
    <property type="entry name" value="WD40 repeat-like"/>
    <property type="match status" value="1"/>
</dbReference>
<name>A0A9W9N9E4_9EURO</name>
<feature type="compositionally biased region" description="Polar residues" evidence="1">
    <location>
        <begin position="94"/>
        <end position="109"/>
    </location>
</feature>
<dbReference type="InterPro" id="IPR036322">
    <property type="entry name" value="WD40_repeat_dom_sf"/>
</dbReference>
<feature type="compositionally biased region" description="Polar residues" evidence="1">
    <location>
        <begin position="118"/>
        <end position="128"/>
    </location>
</feature>